<evidence type="ECO:0000313" key="13">
    <source>
        <dbReference type="Proteomes" id="UP000781958"/>
    </source>
</evidence>
<dbReference type="HAMAP" id="MF_00685">
    <property type="entry name" value="GlgB"/>
    <property type="match status" value="1"/>
</dbReference>
<reference evidence="12 13" key="1">
    <citation type="submission" date="2021-03" db="EMBL/GenBank/DDBJ databases">
        <title>Genomic Encyclopedia of Type Strains, Phase III (KMG-III): the genomes of soil and plant-associated and newly described type strains.</title>
        <authorList>
            <person name="Whitman W."/>
        </authorList>
    </citation>
    <scope>NUCLEOTIDE SEQUENCE [LARGE SCALE GENOMIC DNA]</scope>
    <source>
        <strain evidence="12 13">IMMIB AFH-6</strain>
    </source>
</reference>
<comment type="similarity">
    <text evidence="4 10">Belongs to the glycosyl hydrolase 13 family. GlgB subfamily.</text>
</comment>
<evidence type="ECO:0000256" key="7">
    <source>
        <dbReference type="ARBA" id="ARBA00022679"/>
    </source>
</evidence>
<evidence type="ECO:0000256" key="5">
    <source>
        <dbReference type="ARBA" id="ARBA00022600"/>
    </source>
</evidence>
<dbReference type="InterPro" id="IPR006048">
    <property type="entry name" value="A-amylase/branching_C"/>
</dbReference>
<feature type="active site" description="Proton donor" evidence="10">
    <location>
        <position position="479"/>
    </location>
</feature>
<keyword evidence="8 10" id="KW-0320">Glycogen biosynthesis</keyword>
<keyword evidence="7 10" id="KW-0808">Transferase</keyword>
<feature type="active site" description="Nucleophile" evidence="10">
    <location>
        <position position="426"/>
    </location>
</feature>
<accession>A0ABS4SNK7</accession>
<dbReference type="NCBIfam" id="TIGR01515">
    <property type="entry name" value="branching_enzym"/>
    <property type="match status" value="1"/>
</dbReference>
<dbReference type="Gene3D" id="2.60.40.10">
    <property type="entry name" value="Immunoglobulins"/>
    <property type="match status" value="2"/>
</dbReference>
<dbReference type="CDD" id="cd11322">
    <property type="entry name" value="AmyAc_Glg_BE"/>
    <property type="match status" value="1"/>
</dbReference>
<dbReference type="InterPro" id="IPR006047">
    <property type="entry name" value="GH13_cat_dom"/>
</dbReference>
<evidence type="ECO:0000256" key="8">
    <source>
        <dbReference type="ARBA" id="ARBA00023056"/>
    </source>
</evidence>
<dbReference type="InterPro" id="IPR013783">
    <property type="entry name" value="Ig-like_fold"/>
</dbReference>
<dbReference type="PANTHER" id="PTHR43651:SF3">
    <property type="entry name" value="1,4-ALPHA-GLUCAN-BRANCHING ENZYME"/>
    <property type="match status" value="1"/>
</dbReference>
<comment type="subunit">
    <text evidence="10">Monomer.</text>
</comment>
<name>A0ABS4SNK7_9PROT</name>
<dbReference type="Pfam" id="PF00128">
    <property type="entry name" value="Alpha-amylase"/>
    <property type="match status" value="1"/>
</dbReference>
<dbReference type="Gene3D" id="2.60.40.1180">
    <property type="entry name" value="Golgi alpha-mannosidase II"/>
    <property type="match status" value="1"/>
</dbReference>
<dbReference type="SUPFAM" id="SSF81296">
    <property type="entry name" value="E set domains"/>
    <property type="match status" value="2"/>
</dbReference>
<dbReference type="PIRSF" id="PIRSF000463">
    <property type="entry name" value="GlgB"/>
    <property type="match status" value="1"/>
</dbReference>
<evidence type="ECO:0000256" key="1">
    <source>
        <dbReference type="ARBA" id="ARBA00000826"/>
    </source>
</evidence>
<dbReference type="Pfam" id="PF02922">
    <property type="entry name" value="CBM_48"/>
    <property type="match status" value="1"/>
</dbReference>
<dbReference type="InterPro" id="IPR014756">
    <property type="entry name" value="Ig_E-set"/>
</dbReference>
<dbReference type="InterPro" id="IPR013780">
    <property type="entry name" value="Glyco_hydro_b"/>
</dbReference>
<keyword evidence="5 10" id="KW-0321">Glycogen metabolism</keyword>
<proteinExistence type="inferred from homology"/>
<dbReference type="RefSeq" id="WP_209767441.1">
    <property type="nucleotide sequence ID" value="NZ_JAGINP010000011.1"/>
</dbReference>
<dbReference type="InterPro" id="IPR006407">
    <property type="entry name" value="GlgB"/>
</dbReference>
<dbReference type="EMBL" id="JAGINP010000011">
    <property type="protein sequence ID" value="MBP2293512.1"/>
    <property type="molecule type" value="Genomic_DNA"/>
</dbReference>
<dbReference type="Pfam" id="PF22019">
    <property type="entry name" value="GlgB_N"/>
    <property type="match status" value="1"/>
</dbReference>
<evidence type="ECO:0000259" key="11">
    <source>
        <dbReference type="SMART" id="SM00642"/>
    </source>
</evidence>
<dbReference type="NCBIfam" id="NF008967">
    <property type="entry name" value="PRK12313.1"/>
    <property type="match status" value="1"/>
</dbReference>
<comment type="catalytic activity">
    <reaction evidence="1 10">
        <text>Transfers a segment of a (1-&gt;4)-alpha-D-glucan chain to a primary hydroxy group in a similar glucan chain.</text>
        <dbReference type="EC" id="2.4.1.18"/>
    </reaction>
</comment>
<dbReference type="InterPro" id="IPR017853">
    <property type="entry name" value="GH"/>
</dbReference>
<evidence type="ECO:0000256" key="9">
    <source>
        <dbReference type="ARBA" id="ARBA00023277"/>
    </source>
</evidence>
<dbReference type="InterPro" id="IPR037439">
    <property type="entry name" value="Branching_enzy"/>
</dbReference>
<gene>
    <name evidence="10" type="primary">glgB</name>
    <name evidence="12" type="ORF">J2851_003295</name>
</gene>
<dbReference type="NCBIfam" id="NF003811">
    <property type="entry name" value="PRK05402.1"/>
    <property type="match status" value="1"/>
</dbReference>
<sequence length="749" mass="85024">MPNDIRTGIRPETQKASPLRGGIEAIVRADHGDPFAILGMHQDGEGQPVEVRTFIPGAERVWVIDSANGDPVAEADRVHDEGFFLATMPDRTQRFRYRLRVQFPLATQEFEDAFRFGNVLGELDIHLLAEGTHMKSYERLGAHPREIDGVAGVAFALWAPNARRVSVVGDFCDWDGRRLPMRKRMEAGVWEIFVPGATAGQRYKFEIKGAGGDLLPLKSDPYAFQAEMRPQTASVVHGLPKYGWQDQTWQQTRAHCAERTAPISIYEVHLGSWARVPEDGDRFLTYRELADRLVPYVKDLGFTHIEMLPITEHPFDGSWGYQPIGLYAPTSRHGTPEDFKYFVDACHAAGIGLLLDWVPGHFPTDPHGLGWFDGTHLYEHADPRQGYHQDWNTLIYNFGRTEVQNFLLGNALFWLDHYRLDGLRVDAVASMLYLDYSRKAGEWIPNQFGGRENLESIAFLKRMNELTYGHHQGIMTVAEESTAWPAVSRPVYLGGLGFGYKWNMGWMHDTLEYMAKDPIHRRYHHHQLTFGLIYQFSENFVLPLSHDEVVHGKGSLINKMPGDDWQKFANLRAYYGFMFAHPGKKLLFMGGEFGQWREWSEARSLDWHLLEEPLHQGLQSLVRDLNRMYRDLKPLHQTDCDPAGFEWIEANDSDNSVLAFLRKETDDPEHQVVVVCNFTPIPRHGYRVGVALPGHYAEVLNTDATEYGGSGVGNEGGLESEDTAWHGRPHSINVTLPPLGTVVLERKAG</sequence>
<dbReference type="SMART" id="SM00642">
    <property type="entry name" value="Aamy"/>
    <property type="match status" value="1"/>
</dbReference>
<dbReference type="InterPro" id="IPR054169">
    <property type="entry name" value="GlgB_N"/>
</dbReference>
<keyword evidence="6 10" id="KW-0328">Glycosyltransferase</keyword>
<evidence type="ECO:0000256" key="6">
    <source>
        <dbReference type="ARBA" id="ARBA00022676"/>
    </source>
</evidence>
<evidence type="ECO:0000313" key="12">
    <source>
        <dbReference type="EMBL" id="MBP2293512.1"/>
    </source>
</evidence>
<comment type="function">
    <text evidence="2 10">Catalyzes the formation of the alpha-1,6-glucosidic linkages in glycogen by scission of a 1,4-alpha-linked oligosaccharide from growing alpha-1,4-glucan chains and the subsequent attachment of the oligosaccharide to the alpha-1,6 position.</text>
</comment>
<dbReference type="SUPFAM" id="SSF51011">
    <property type="entry name" value="Glycosyl hydrolase domain"/>
    <property type="match status" value="1"/>
</dbReference>
<comment type="caution">
    <text evidence="12">The sequence shown here is derived from an EMBL/GenBank/DDBJ whole genome shotgun (WGS) entry which is preliminary data.</text>
</comment>
<dbReference type="SUPFAM" id="SSF51445">
    <property type="entry name" value="(Trans)glycosidases"/>
    <property type="match status" value="1"/>
</dbReference>
<evidence type="ECO:0000256" key="3">
    <source>
        <dbReference type="ARBA" id="ARBA00004964"/>
    </source>
</evidence>
<dbReference type="PANTHER" id="PTHR43651">
    <property type="entry name" value="1,4-ALPHA-GLUCAN-BRANCHING ENZYME"/>
    <property type="match status" value="1"/>
</dbReference>
<comment type="pathway">
    <text evidence="3 10">Glycan biosynthesis; glycogen biosynthesis.</text>
</comment>
<dbReference type="Gene3D" id="3.20.20.80">
    <property type="entry name" value="Glycosidases"/>
    <property type="match status" value="1"/>
</dbReference>
<evidence type="ECO:0000256" key="10">
    <source>
        <dbReference type="HAMAP-Rule" id="MF_00685"/>
    </source>
</evidence>
<dbReference type="EC" id="2.4.1.18" evidence="10"/>
<dbReference type="Proteomes" id="UP000781958">
    <property type="component" value="Unassembled WGS sequence"/>
</dbReference>
<dbReference type="Pfam" id="PF02806">
    <property type="entry name" value="Alpha-amylase_C"/>
    <property type="match status" value="1"/>
</dbReference>
<feature type="domain" description="Glycosyl hydrolase family 13 catalytic" evidence="11">
    <location>
        <begin position="267"/>
        <end position="636"/>
    </location>
</feature>
<keyword evidence="9 10" id="KW-0119">Carbohydrate metabolism</keyword>
<dbReference type="CDD" id="cd02855">
    <property type="entry name" value="E_set_GBE_prok_N"/>
    <property type="match status" value="1"/>
</dbReference>
<evidence type="ECO:0000256" key="2">
    <source>
        <dbReference type="ARBA" id="ARBA00002953"/>
    </source>
</evidence>
<keyword evidence="13" id="KW-1185">Reference proteome</keyword>
<dbReference type="InterPro" id="IPR044143">
    <property type="entry name" value="GlgB_N_E_set_prok"/>
</dbReference>
<organism evidence="12 13">
    <name type="scientific">Azospirillum rugosum</name>
    <dbReference type="NCBI Taxonomy" id="416170"/>
    <lineage>
        <taxon>Bacteria</taxon>
        <taxon>Pseudomonadati</taxon>
        <taxon>Pseudomonadota</taxon>
        <taxon>Alphaproteobacteria</taxon>
        <taxon>Rhodospirillales</taxon>
        <taxon>Azospirillaceae</taxon>
        <taxon>Azospirillum</taxon>
    </lineage>
</organism>
<dbReference type="GO" id="GO:0003844">
    <property type="term" value="F:1,4-alpha-glucan branching enzyme activity"/>
    <property type="evidence" value="ECO:0007669"/>
    <property type="project" value="UniProtKB-EC"/>
</dbReference>
<evidence type="ECO:0000256" key="4">
    <source>
        <dbReference type="ARBA" id="ARBA00009000"/>
    </source>
</evidence>
<dbReference type="InterPro" id="IPR004193">
    <property type="entry name" value="Glyco_hydro_13_N"/>
</dbReference>
<protein>
    <recommendedName>
        <fullName evidence="10">1,4-alpha-glucan branching enzyme GlgB</fullName>
        <ecNumber evidence="10">2.4.1.18</ecNumber>
    </recommendedName>
    <alternativeName>
        <fullName evidence="10">1,4-alpha-D-glucan:1,4-alpha-D-glucan 6-glucosyl-transferase</fullName>
    </alternativeName>
    <alternativeName>
        <fullName evidence="10">Alpha-(1-&gt;4)-glucan branching enzyme</fullName>
    </alternativeName>
    <alternativeName>
        <fullName evidence="10">Glycogen branching enzyme</fullName>
        <shortName evidence="10">BE</shortName>
    </alternativeName>
</protein>